<proteinExistence type="predicted"/>
<name>A0AA86W0F6_9FABA</name>
<sequence length="53" mass="5834">MDGYAKSGEEIKRQRNNGMGLRIYFAEERDCDNPSYSEMARGEAAEAAASSLS</sequence>
<dbReference type="Proteomes" id="UP001189624">
    <property type="component" value="Chromosome 9"/>
</dbReference>
<keyword evidence="3" id="KW-1185">Reference proteome</keyword>
<evidence type="ECO:0000313" key="3">
    <source>
        <dbReference type="Proteomes" id="UP001189624"/>
    </source>
</evidence>
<gene>
    <name evidence="2" type="ORF">AYBTSS11_LOCUS25451</name>
</gene>
<organism evidence="2 3">
    <name type="scientific">Sphenostylis stenocarpa</name>
    <dbReference type="NCBI Taxonomy" id="92480"/>
    <lineage>
        <taxon>Eukaryota</taxon>
        <taxon>Viridiplantae</taxon>
        <taxon>Streptophyta</taxon>
        <taxon>Embryophyta</taxon>
        <taxon>Tracheophyta</taxon>
        <taxon>Spermatophyta</taxon>
        <taxon>Magnoliopsida</taxon>
        <taxon>eudicotyledons</taxon>
        <taxon>Gunneridae</taxon>
        <taxon>Pentapetalae</taxon>
        <taxon>rosids</taxon>
        <taxon>fabids</taxon>
        <taxon>Fabales</taxon>
        <taxon>Fabaceae</taxon>
        <taxon>Papilionoideae</taxon>
        <taxon>50 kb inversion clade</taxon>
        <taxon>NPAAA clade</taxon>
        <taxon>indigoferoid/millettioid clade</taxon>
        <taxon>Phaseoleae</taxon>
        <taxon>Sphenostylis</taxon>
    </lineage>
</organism>
<protein>
    <submittedName>
        <fullName evidence="2">Uncharacterized protein</fullName>
    </submittedName>
</protein>
<dbReference type="Gramene" id="rna-AYBTSS11_LOCUS25451">
    <property type="protein sequence ID" value="CAJ1973390.1"/>
    <property type="gene ID" value="gene-AYBTSS11_LOCUS25451"/>
</dbReference>
<evidence type="ECO:0000313" key="2">
    <source>
        <dbReference type="EMBL" id="CAJ1973390.1"/>
    </source>
</evidence>
<evidence type="ECO:0000256" key="1">
    <source>
        <dbReference type="SAM" id="MobiDB-lite"/>
    </source>
</evidence>
<feature type="region of interest" description="Disordered" evidence="1">
    <location>
        <begin position="34"/>
        <end position="53"/>
    </location>
</feature>
<reference evidence="2" key="1">
    <citation type="submission" date="2023-10" db="EMBL/GenBank/DDBJ databases">
        <authorList>
            <person name="Domelevo Entfellner J.-B."/>
        </authorList>
    </citation>
    <scope>NUCLEOTIDE SEQUENCE</scope>
</reference>
<dbReference type="EMBL" id="OY731406">
    <property type="protein sequence ID" value="CAJ1973390.1"/>
    <property type="molecule type" value="Genomic_DNA"/>
</dbReference>
<accession>A0AA86W0F6</accession>
<dbReference type="AlphaFoldDB" id="A0AA86W0F6"/>